<organism evidence="1 2">
    <name type="scientific">Flavipsychrobacter stenotrophus</name>
    <dbReference type="NCBI Taxonomy" id="2077091"/>
    <lineage>
        <taxon>Bacteria</taxon>
        <taxon>Pseudomonadati</taxon>
        <taxon>Bacteroidota</taxon>
        <taxon>Chitinophagia</taxon>
        <taxon>Chitinophagales</taxon>
        <taxon>Chitinophagaceae</taxon>
        <taxon>Flavipsychrobacter</taxon>
    </lineage>
</organism>
<dbReference type="Pfam" id="PF11964">
    <property type="entry name" value="SpoIIAA-like"/>
    <property type="match status" value="1"/>
</dbReference>
<dbReference type="InterPro" id="IPR021866">
    <property type="entry name" value="SpoIIAA-like"/>
</dbReference>
<comment type="caution">
    <text evidence="1">The sequence shown here is derived from an EMBL/GenBank/DDBJ whole genome shotgun (WGS) entry which is preliminary data.</text>
</comment>
<dbReference type="InterPro" id="IPR036513">
    <property type="entry name" value="STAS_dom_sf"/>
</dbReference>
<evidence type="ECO:0000313" key="2">
    <source>
        <dbReference type="Proteomes" id="UP000239872"/>
    </source>
</evidence>
<dbReference type="Gene3D" id="3.40.50.10600">
    <property type="entry name" value="SpoIIaa-like domains"/>
    <property type="match status" value="1"/>
</dbReference>
<dbReference type="SUPFAM" id="SSF52091">
    <property type="entry name" value="SpoIIaa-like"/>
    <property type="match status" value="1"/>
</dbReference>
<reference evidence="1 2" key="1">
    <citation type="submission" date="2018-01" db="EMBL/GenBank/DDBJ databases">
        <title>A novel member of the phylum Bacteroidetes isolated from glacier ice.</title>
        <authorList>
            <person name="Liu Q."/>
            <person name="Xin Y.-H."/>
        </authorList>
    </citation>
    <scope>NUCLEOTIDE SEQUENCE [LARGE SCALE GENOMIC DNA]</scope>
    <source>
        <strain evidence="1 2">RB1R16</strain>
    </source>
</reference>
<sequence>MADFVWDPIAEITTNSVPLPWHRNYCSLKYKKHFMIEQMKDLPANVVGFRATGKITKEEFDTVLIPAVDKVADATGKINYLFVLDTDVSNMSAGAWYDDMKLGLKHLLQWRKIAIASGQDGVNRATDIAKHVMPGEVRSFTLGEIDEAVNWLSI</sequence>
<dbReference type="InterPro" id="IPR038396">
    <property type="entry name" value="SpoIIAA-like_sf"/>
</dbReference>
<dbReference type="Proteomes" id="UP000239872">
    <property type="component" value="Unassembled WGS sequence"/>
</dbReference>
<accession>A0A2S7SUI4</accession>
<protein>
    <submittedName>
        <fullName evidence="1">STAS/SEC14 domain-containing protein</fullName>
    </submittedName>
</protein>
<name>A0A2S7SUI4_9BACT</name>
<evidence type="ECO:0000313" key="1">
    <source>
        <dbReference type="EMBL" id="PQJ10281.1"/>
    </source>
</evidence>
<keyword evidence="2" id="KW-1185">Reference proteome</keyword>
<dbReference type="EMBL" id="PPSL01000004">
    <property type="protein sequence ID" value="PQJ10281.1"/>
    <property type="molecule type" value="Genomic_DNA"/>
</dbReference>
<proteinExistence type="predicted"/>
<dbReference type="AlphaFoldDB" id="A0A2S7SUI4"/>
<gene>
    <name evidence="1" type="ORF">CJD36_016495</name>
</gene>